<keyword evidence="4" id="KW-0284">Flavonoid biosynthesis</keyword>
<dbReference type="SUPFAM" id="SSF51735">
    <property type="entry name" value="NAD(P)-binding Rossmann-fold domains"/>
    <property type="match status" value="1"/>
</dbReference>
<dbReference type="Gene3D" id="3.40.50.720">
    <property type="entry name" value="NAD(P)-binding Rossmann-like Domain"/>
    <property type="match status" value="1"/>
</dbReference>
<evidence type="ECO:0000256" key="8">
    <source>
        <dbReference type="ARBA" id="ARBA00039057"/>
    </source>
</evidence>
<proteinExistence type="inferred from homology"/>
<comment type="function">
    <text evidence="6">Bifunctional enzyme involved in flavonoid metabolism.</text>
</comment>
<keyword evidence="16" id="KW-1185">Reference proteome</keyword>
<dbReference type="GO" id="GO:0047890">
    <property type="term" value="F:flavanone 4-reductase activity"/>
    <property type="evidence" value="ECO:0007669"/>
    <property type="project" value="UniProtKB-EC"/>
</dbReference>
<evidence type="ECO:0000256" key="11">
    <source>
        <dbReference type="ARBA" id="ARBA00042831"/>
    </source>
</evidence>
<keyword evidence="2" id="KW-0521">NADP</keyword>
<evidence type="ECO:0000259" key="14">
    <source>
        <dbReference type="Pfam" id="PF01370"/>
    </source>
</evidence>
<evidence type="ECO:0000256" key="10">
    <source>
        <dbReference type="ARBA" id="ARBA00042087"/>
    </source>
</evidence>
<dbReference type="PANTHER" id="PTHR10366:SF563">
    <property type="entry name" value="CINNAMOYL-COA REDUCTASE 16"/>
    <property type="match status" value="1"/>
</dbReference>
<dbReference type="EC" id="1.1.1.234" evidence="7"/>
<evidence type="ECO:0000256" key="5">
    <source>
        <dbReference type="ARBA" id="ARBA00023445"/>
    </source>
</evidence>
<comment type="similarity">
    <text evidence="5">Belongs to the NAD(P)-dependent epimerase/dehydratase family. Dihydroflavonol-4-reductase subfamily.</text>
</comment>
<dbReference type="EMBL" id="JBCNJP010000025">
    <property type="protein sequence ID" value="KAK9056245.1"/>
    <property type="molecule type" value="Genomic_DNA"/>
</dbReference>
<evidence type="ECO:0000256" key="12">
    <source>
        <dbReference type="ARBA" id="ARBA00048870"/>
    </source>
</evidence>
<dbReference type="Pfam" id="PF01370">
    <property type="entry name" value="Epimerase"/>
    <property type="match status" value="1"/>
</dbReference>
<organism evidence="15 16">
    <name type="scientific">Deinandra increscens subsp. villosa</name>
    <dbReference type="NCBI Taxonomy" id="3103831"/>
    <lineage>
        <taxon>Eukaryota</taxon>
        <taxon>Viridiplantae</taxon>
        <taxon>Streptophyta</taxon>
        <taxon>Embryophyta</taxon>
        <taxon>Tracheophyta</taxon>
        <taxon>Spermatophyta</taxon>
        <taxon>Magnoliopsida</taxon>
        <taxon>eudicotyledons</taxon>
        <taxon>Gunneridae</taxon>
        <taxon>Pentapetalae</taxon>
        <taxon>asterids</taxon>
        <taxon>campanulids</taxon>
        <taxon>Asterales</taxon>
        <taxon>Asteraceae</taxon>
        <taxon>Asteroideae</taxon>
        <taxon>Heliantheae alliance</taxon>
        <taxon>Madieae</taxon>
        <taxon>Madiinae</taxon>
        <taxon>Deinandra</taxon>
    </lineage>
</organism>
<dbReference type="PANTHER" id="PTHR10366">
    <property type="entry name" value="NAD DEPENDENT EPIMERASE/DEHYDRATASE"/>
    <property type="match status" value="1"/>
</dbReference>
<evidence type="ECO:0000256" key="4">
    <source>
        <dbReference type="ARBA" id="ARBA00023241"/>
    </source>
</evidence>
<reference evidence="15 16" key="1">
    <citation type="submission" date="2024-04" db="EMBL/GenBank/DDBJ databases">
        <title>The reference genome of an endangered Asteraceae, Deinandra increscens subsp. villosa, native to the Central Coast of California.</title>
        <authorList>
            <person name="Guilliams M."/>
            <person name="Hasenstab-Lehman K."/>
            <person name="Meyer R."/>
            <person name="Mcevoy S."/>
        </authorList>
    </citation>
    <scope>NUCLEOTIDE SEQUENCE [LARGE SCALE GENOMIC DNA]</scope>
    <source>
        <tissue evidence="15">Leaf</tissue>
    </source>
</reference>
<evidence type="ECO:0000256" key="3">
    <source>
        <dbReference type="ARBA" id="ARBA00023002"/>
    </source>
</evidence>
<comment type="caution">
    <text evidence="15">The sequence shown here is derived from an EMBL/GenBank/DDBJ whole genome shotgun (WGS) entry which is preliminary data.</text>
</comment>
<dbReference type="CDD" id="cd08958">
    <property type="entry name" value="FR_SDR_e"/>
    <property type="match status" value="1"/>
</dbReference>
<dbReference type="Proteomes" id="UP001408789">
    <property type="component" value="Unassembled WGS sequence"/>
</dbReference>
<accession>A0AAP0CGM3</accession>
<dbReference type="InterPro" id="IPR001509">
    <property type="entry name" value="Epimerase_deHydtase"/>
</dbReference>
<protein>
    <recommendedName>
        <fullName evidence="9">Dihydroflavonol 4-reductase</fullName>
        <ecNumber evidence="8">1.1.1.219</ecNumber>
        <ecNumber evidence="7">1.1.1.234</ecNumber>
    </recommendedName>
    <alternativeName>
        <fullName evidence="11">Dihydrokaempferol 4-reductase</fullName>
    </alternativeName>
    <alternativeName>
        <fullName evidence="10">Flavanone 4-reductase</fullName>
    </alternativeName>
</protein>
<dbReference type="AlphaFoldDB" id="A0AAP0CGM3"/>
<evidence type="ECO:0000256" key="7">
    <source>
        <dbReference type="ARBA" id="ARBA00039055"/>
    </source>
</evidence>
<evidence type="ECO:0000313" key="16">
    <source>
        <dbReference type="Proteomes" id="UP001408789"/>
    </source>
</evidence>
<dbReference type="InterPro" id="IPR050425">
    <property type="entry name" value="NAD(P)_dehydrat-like"/>
</dbReference>
<comment type="pathway">
    <text evidence="1">Pigment biosynthesis; anthocyanin biosynthesis.</text>
</comment>
<comment type="catalytic activity">
    <reaction evidence="13">
        <text>a (2R,3S,4S)-leucoanthocyanidin + NADP(+) = a (2R,3R)-dihydroflavonol + NADPH + H(+)</text>
        <dbReference type="Rhea" id="RHEA:54444"/>
        <dbReference type="ChEBI" id="CHEBI:15378"/>
        <dbReference type="ChEBI" id="CHEBI:57783"/>
        <dbReference type="ChEBI" id="CHEBI:58349"/>
        <dbReference type="ChEBI" id="CHEBI:138176"/>
        <dbReference type="ChEBI" id="CHEBI:138188"/>
        <dbReference type="EC" id="1.1.1.219"/>
    </reaction>
</comment>
<dbReference type="GO" id="GO:0045552">
    <property type="term" value="F:dihydroflavanol 4-reductase activity"/>
    <property type="evidence" value="ECO:0007669"/>
    <property type="project" value="UniProtKB-EC"/>
</dbReference>
<feature type="domain" description="NAD-dependent epimerase/dehydratase" evidence="14">
    <location>
        <begin position="10"/>
        <end position="263"/>
    </location>
</feature>
<evidence type="ECO:0000256" key="9">
    <source>
        <dbReference type="ARBA" id="ARBA00039963"/>
    </source>
</evidence>
<keyword evidence="3" id="KW-0560">Oxidoreductase</keyword>
<evidence type="ECO:0000256" key="6">
    <source>
        <dbReference type="ARBA" id="ARBA00037100"/>
    </source>
</evidence>
<evidence type="ECO:0000256" key="1">
    <source>
        <dbReference type="ARBA" id="ARBA00004935"/>
    </source>
</evidence>
<evidence type="ECO:0000256" key="2">
    <source>
        <dbReference type="ARBA" id="ARBA00022857"/>
    </source>
</evidence>
<gene>
    <name evidence="15" type="ORF">SSX86_027335</name>
</gene>
<dbReference type="GO" id="GO:0009813">
    <property type="term" value="P:flavonoid biosynthetic process"/>
    <property type="evidence" value="ECO:0007669"/>
    <property type="project" value="UniProtKB-KW"/>
</dbReference>
<comment type="catalytic activity">
    <reaction evidence="12">
        <text>(2S)-flavan-4-ol + NADP(+) = (2S)-flavanone + NADPH + H(+)</text>
        <dbReference type="Rhea" id="RHEA:11228"/>
        <dbReference type="ChEBI" id="CHEBI:15378"/>
        <dbReference type="ChEBI" id="CHEBI:15605"/>
        <dbReference type="ChEBI" id="CHEBI:15606"/>
        <dbReference type="ChEBI" id="CHEBI:57783"/>
        <dbReference type="ChEBI" id="CHEBI:58349"/>
        <dbReference type="EC" id="1.1.1.234"/>
    </reaction>
</comment>
<name>A0AAP0CGM3_9ASTR</name>
<evidence type="ECO:0000313" key="15">
    <source>
        <dbReference type="EMBL" id="KAK9056245.1"/>
    </source>
</evidence>
<evidence type="ECO:0000256" key="13">
    <source>
        <dbReference type="ARBA" id="ARBA00049132"/>
    </source>
</evidence>
<dbReference type="FunFam" id="3.40.50.720:FF:000085">
    <property type="entry name" value="Dihydroflavonol reductase"/>
    <property type="match status" value="1"/>
</dbReference>
<dbReference type="InterPro" id="IPR036291">
    <property type="entry name" value="NAD(P)-bd_dom_sf"/>
</dbReference>
<sequence>MEMEMEKGSICVTGGTGFLASWIIKRLLEDGYSVNTTVRSAAGSKKDVSYLTNLPHASERLKIFEADLSKPESFDAPIKGCTGVFHVAHPMDFGSNDSVEDVTEKSIKGSLGVLQACVDSKTVKKVVYTSSVSAVIFNGKNHAKSVDEESWSDVDYIRDHMKFGGWYHISKTLTEKAIIEFGEREGLDVVTVHPSFIHGPFLGPRCPQSVRDVMAMIFGELLIFRYIYISDTHMYPMLRRAPFVHVDDVASAHIHLFEHPTAKGRYICSKTEVPIEELYKLLSTKYPEYNIPNIDLLESEDAEKMMFPSVSSEKLLGTGFQFKYGIEEMFDDAIECCKRNNIL</sequence>
<dbReference type="EC" id="1.1.1.219" evidence="8"/>